<evidence type="ECO:0000313" key="4">
    <source>
        <dbReference type="EMBL" id="CAF3751452.1"/>
    </source>
</evidence>
<feature type="compositionally biased region" description="Basic residues" evidence="1">
    <location>
        <begin position="39"/>
        <end position="55"/>
    </location>
</feature>
<organism evidence="3 5">
    <name type="scientific">Rotaria sordida</name>
    <dbReference type="NCBI Taxonomy" id="392033"/>
    <lineage>
        <taxon>Eukaryota</taxon>
        <taxon>Metazoa</taxon>
        <taxon>Spiralia</taxon>
        <taxon>Gnathifera</taxon>
        <taxon>Rotifera</taxon>
        <taxon>Eurotatoria</taxon>
        <taxon>Bdelloidea</taxon>
        <taxon>Philodinida</taxon>
        <taxon>Philodinidae</taxon>
        <taxon>Rotaria</taxon>
    </lineage>
</organism>
<keyword evidence="5" id="KW-1185">Reference proteome</keyword>
<comment type="caution">
    <text evidence="3">The sequence shown here is derived from an EMBL/GenBank/DDBJ whole genome shotgun (WGS) entry which is preliminary data.</text>
</comment>
<feature type="compositionally biased region" description="Basic residues" evidence="1">
    <location>
        <begin position="62"/>
        <end position="72"/>
    </location>
</feature>
<sequence>MNIIHPLVSTDVMDDYETISTRMNKSNQCDIRTGIRYNNRTKRNVSSRFVQKKKCPPSNDKKKQHKHESFHK</sequence>
<proteinExistence type="predicted"/>
<reference evidence="3" key="1">
    <citation type="submission" date="2021-02" db="EMBL/GenBank/DDBJ databases">
        <authorList>
            <person name="Nowell W R."/>
        </authorList>
    </citation>
    <scope>NUCLEOTIDE SEQUENCE</scope>
</reference>
<dbReference type="EMBL" id="CAJOBE010001523">
    <property type="protein sequence ID" value="CAF3751452.1"/>
    <property type="molecule type" value="Genomic_DNA"/>
</dbReference>
<evidence type="ECO:0000313" key="5">
    <source>
        <dbReference type="Proteomes" id="UP000663870"/>
    </source>
</evidence>
<evidence type="ECO:0000313" key="2">
    <source>
        <dbReference type="EMBL" id="CAF1029190.1"/>
    </source>
</evidence>
<dbReference type="Proteomes" id="UP000663870">
    <property type="component" value="Unassembled WGS sequence"/>
</dbReference>
<protein>
    <submittedName>
        <fullName evidence="3">Uncharacterized protein</fullName>
    </submittedName>
</protein>
<evidence type="ECO:0000256" key="1">
    <source>
        <dbReference type="SAM" id="MobiDB-lite"/>
    </source>
</evidence>
<name>A0A814P4I2_9BILA</name>
<evidence type="ECO:0000313" key="3">
    <source>
        <dbReference type="EMBL" id="CAF1102757.1"/>
    </source>
</evidence>
<accession>A0A814P4I2</accession>
<dbReference type="EMBL" id="CAJNOL010000526">
    <property type="protein sequence ID" value="CAF1102757.1"/>
    <property type="molecule type" value="Genomic_DNA"/>
</dbReference>
<dbReference type="Proteomes" id="UP000663874">
    <property type="component" value="Unassembled WGS sequence"/>
</dbReference>
<dbReference type="AlphaFoldDB" id="A0A814P4I2"/>
<dbReference type="EMBL" id="CAJNOU010000549">
    <property type="protein sequence ID" value="CAF1029190.1"/>
    <property type="molecule type" value="Genomic_DNA"/>
</dbReference>
<gene>
    <name evidence="4" type="ORF">FNK824_LOCUS12269</name>
    <name evidence="3" type="ORF">JXQ802_LOCUS19291</name>
    <name evidence="2" type="ORF">SEV965_LOCUS12218</name>
</gene>
<feature type="region of interest" description="Disordered" evidence="1">
    <location>
        <begin position="38"/>
        <end position="72"/>
    </location>
</feature>
<dbReference type="Proteomes" id="UP000663889">
    <property type="component" value="Unassembled WGS sequence"/>
</dbReference>